<proteinExistence type="predicted"/>
<name>A0A2M9A978_9BACT</name>
<gene>
    <name evidence="2" type="ORF">BGX16_2258</name>
</gene>
<protein>
    <recommendedName>
        <fullName evidence="4">Outer membrane protein beta-barrel domain-containing protein</fullName>
    </recommendedName>
</protein>
<dbReference type="RefSeq" id="WP_100426108.1">
    <property type="nucleotide sequence ID" value="NZ_PGEX01000001.1"/>
</dbReference>
<dbReference type="Proteomes" id="UP000231134">
    <property type="component" value="Unassembled WGS sequence"/>
</dbReference>
<evidence type="ECO:0008006" key="4">
    <source>
        <dbReference type="Google" id="ProtNLM"/>
    </source>
</evidence>
<dbReference type="EMBL" id="PGEX01000001">
    <property type="protein sequence ID" value="PJJ42238.1"/>
    <property type="molecule type" value="Genomic_DNA"/>
</dbReference>
<comment type="caution">
    <text evidence="2">The sequence shown here is derived from an EMBL/GenBank/DDBJ whole genome shotgun (WGS) entry which is preliminary data.</text>
</comment>
<dbReference type="OrthoDB" id="9812806at2"/>
<feature type="signal peptide" evidence="1">
    <location>
        <begin position="1"/>
        <end position="21"/>
    </location>
</feature>
<dbReference type="AlphaFoldDB" id="A0A2M9A978"/>
<evidence type="ECO:0000256" key="1">
    <source>
        <dbReference type="SAM" id="SignalP"/>
    </source>
</evidence>
<keyword evidence="3" id="KW-1185">Reference proteome</keyword>
<sequence length="262" mass="28344">MARLLKIWTVLLFTLCAVLLADEGNSVQTTGRKLADGGILLPRESSYQGKGFGVGIGGGALFPSGKKCKALAQWQGTGEYAYSQYVSAGVSVRMYGGNIDDEISIIYQRYHSHVRLHYLVNPNWVLFAEPAFGFESTSLDEIRGKNSPGTSFATEEEVNKAVGCDNEYSLDGASGALTLGSGFALSESWSVNGAAGYEQSWSGVGQLSISLGFGFNLRNNVDYLKRNVLGAWIAFEMVARRYFSNETGDWGVANMIALILNI</sequence>
<feature type="chain" id="PRO_5014941950" description="Outer membrane protein beta-barrel domain-containing protein" evidence="1">
    <location>
        <begin position="22"/>
        <end position="262"/>
    </location>
</feature>
<evidence type="ECO:0000313" key="3">
    <source>
        <dbReference type="Proteomes" id="UP000231134"/>
    </source>
</evidence>
<keyword evidence="1" id="KW-0732">Signal</keyword>
<evidence type="ECO:0000313" key="2">
    <source>
        <dbReference type="EMBL" id="PJJ42238.1"/>
    </source>
</evidence>
<accession>A0A2M9A978</accession>
<organism evidence="2 3">
    <name type="scientific">Hallerella succinigenes</name>
    <dbReference type="NCBI Taxonomy" id="1896222"/>
    <lineage>
        <taxon>Bacteria</taxon>
        <taxon>Pseudomonadati</taxon>
        <taxon>Fibrobacterota</taxon>
        <taxon>Fibrobacteria</taxon>
        <taxon>Fibrobacterales</taxon>
        <taxon>Fibrobacteraceae</taxon>
        <taxon>Hallerella</taxon>
    </lineage>
</organism>
<reference evidence="2 3" key="1">
    <citation type="submission" date="2017-11" db="EMBL/GenBank/DDBJ databases">
        <title>Animal gut microbial communities from fecal samples from Wisconsin, USA.</title>
        <authorList>
            <person name="Neumann A."/>
        </authorList>
    </citation>
    <scope>NUCLEOTIDE SEQUENCE [LARGE SCALE GENOMIC DNA]</scope>
    <source>
        <strain evidence="2 3">UWS3</strain>
    </source>
</reference>